<name>B9SVE1_RICCO</name>
<dbReference type="InterPro" id="IPR001356">
    <property type="entry name" value="HD"/>
</dbReference>
<dbReference type="Proteomes" id="UP000008311">
    <property type="component" value="Unassembled WGS sequence"/>
</dbReference>
<feature type="DNA-binding region" description="Homeobox" evidence="9">
    <location>
        <begin position="28"/>
        <end position="87"/>
    </location>
</feature>
<dbReference type="InterPro" id="IPR045224">
    <property type="entry name" value="HDZip_class_I_plant"/>
</dbReference>
<keyword evidence="16" id="KW-1185">Reference proteome</keyword>
<evidence type="ECO:0000256" key="10">
    <source>
        <dbReference type="RuleBase" id="RU000682"/>
    </source>
</evidence>
<keyword evidence="6 9" id="KW-0539">Nucleus</keyword>
<evidence type="ECO:0000256" key="13">
    <source>
        <dbReference type="SAM" id="MobiDB-lite"/>
    </source>
</evidence>
<dbReference type="GO" id="GO:0045893">
    <property type="term" value="P:positive regulation of DNA-templated transcription"/>
    <property type="evidence" value="ECO:0000318"/>
    <property type="project" value="GO_Central"/>
</dbReference>
<keyword evidence="2 11" id="KW-0805">Transcription regulation</keyword>
<sequence length="277" mass="30888">MLDGGDFSSSSAAADPFPTTISSRRNKRNKNKRRFSDEQIKSLETMFESETRLEPRKKLQLAKELGLQPRQVAIWFQNKRARWKSKQLERDYNILRANYNSLASRFESLKKEKQALALQLQKLNNMMEKSRDQEGVCCEQRVGSAVNSSEAESDNGEAIKCESEAKPRSVSVERSEHGLGGPSDEDSSIKAEYFGLDQEEANLMSIVEPADGSLTSQEDWGSLDSDAFLINQTLVVSGGISGLDCKINELRTQGAKHGLSMQILFLVTGGAEFGDFY</sequence>
<dbReference type="InParanoid" id="B9SVE1"/>
<evidence type="ECO:0000256" key="8">
    <source>
        <dbReference type="ARBA" id="ARBA00058361"/>
    </source>
</evidence>
<keyword evidence="12" id="KW-0175">Coiled coil</keyword>
<dbReference type="FunFam" id="1.10.10.60:FF:000293">
    <property type="entry name" value="Homeobox-leucine zipper protein ATHB-7"/>
    <property type="match status" value="1"/>
</dbReference>
<evidence type="ECO:0000256" key="2">
    <source>
        <dbReference type="ARBA" id="ARBA00023015"/>
    </source>
</evidence>
<evidence type="ECO:0000256" key="1">
    <source>
        <dbReference type="ARBA" id="ARBA00004123"/>
    </source>
</evidence>
<evidence type="ECO:0000256" key="7">
    <source>
        <dbReference type="ARBA" id="ARBA00025748"/>
    </source>
</evidence>
<keyword evidence="4 9" id="KW-0371">Homeobox</keyword>
<accession>B9SVE1</accession>
<evidence type="ECO:0000256" key="3">
    <source>
        <dbReference type="ARBA" id="ARBA00023125"/>
    </source>
</evidence>
<evidence type="ECO:0000256" key="6">
    <source>
        <dbReference type="ARBA" id="ARBA00023242"/>
    </source>
</evidence>
<dbReference type="SMART" id="SM00389">
    <property type="entry name" value="HOX"/>
    <property type="match status" value="1"/>
</dbReference>
<feature type="compositionally biased region" description="Basic residues" evidence="13">
    <location>
        <begin position="24"/>
        <end position="33"/>
    </location>
</feature>
<dbReference type="SUPFAM" id="SSF46689">
    <property type="entry name" value="Homeodomain-like"/>
    <property type="match status" value="1"/>
</dbReference>
<dbReference type="Pfam" id="PF02183">
    <property type="entry name" value="HALZ"/>
    <property type="match status" value="1"/>
</dbReference>
<comment type="function">
    <text evidence="11">Transcription factor.</text>
</comment>
<dbReference type="FunCoup" id="B9SVE1">
    <property type="interactions" value="364"/>
</dbReference>
<dbReference type="CDD" id="cd00086">
    <property type="entry name" value="homeodomain"/>
    <property type="match status" value="1"/>
</dbReference>
<dbReference type="InterPro" id="IPR003106">
    <property type="entry name" value="Leu_zip_homeo"/>
</dbReference>
<evidence type="ECO:0000259" key="14">
    <source>
        <dbReference type="PROSITE" id="PS50071"/>
    </source>
</evidence>
<evidence type="ECO:0000313" key="16">
    <source>
        <dbReference type="Proteomes" id="UP000008311"/>
    </source>
</evidence>
<comment type="similarity">
    <text evidence="7 11">Belongs to the HD-ZIP homeobox family. Class I subfamily.</text>
</comment>
<dbReference type="PRINTS" id="PR00031">
    <property type="entry name" value="HTHREPRESSR"/>
</dbReference>
<evidence type="ECO:0000256" key="9">
    <source>
        <dbReference type="PROSITE-ProRule" id="PRU00108"/>
    </source>
</evidence>
<feature type="region of interest" description="Disordered" evidence="13">
    <location>
        <begin position="1"/>
        <end position="38"/>
    </location>
</feature>
<evidence type="ECO:0000313" key="15">
    <source>
        <dbReference type="EMBL" id="EEF32403.1"/>
    </source>
</evidence>
<evidence type="ECO:0000256" key="11">
    <source>
        <dbReference type="RuleBase" id="RU369038"/>
    </source>
</evidence>
<dbReference type="PROSITE" id="PS00027">
    <property type="entry name" value="HOMEOBOX_1"/>
    <property type="match status" value="1"/>
</dbReference>
<dbReference type="InterPro" id="IPR017970">
    <property type="entry name" value="Homeobox_CS"/>
</dbReference>
<keyword evidence="5 11" id="KW-0804">Transcription</keyword>
<gene>
    <name evidence="15" type="ORF">RCOM_0129900</name>
</gene>
<dbReference type="PROSITE" id="PS50071">
    <property type="entry name" value="HOMEOBOX_2"/>
    <property type="match status" value="1"/>
</dbReference>
<comment type="subcellular location">
    <subcellularLocation>
        <location evidence="1 9 10">Nucleus</location>
    </subcellularLocation>
</comment>
<comment type="function">
    <text evidence="8">Probable transcription activator that may act as growth regulators in response to water deficit.</text>
</comment>
<feature type="domain" description="Homeobox" evidence="14">
    <location>
        <begin position="26"/>
        <end position="86"/>
    </location>
</feature>
<dbReference type="Gene3D" id="1.10.10.60">
    <property type="entry name" value="Homeodomain-like"/>
    <property type="match status" value="1"/>
</dbReference>
<dbReference type="AlphaFoldDB" id="B9SVE1"/>
<proteinExistence type="inferred from homology"/>
<protein>
    <recommendedName>
        <fullName evidence="11">Homeobox-leucine zipper protein</fullName>
    </recommendedName>
    <alternativeName>
        <fullName evidence="11">HD-ZIP protein</fullName>
    </alternativeName>
    <alternativeName>
        <fullName evidence="11">Homeodomain transcription factor</fullName>
    </alternativeName>
</protein>
<reference evidence="16" key="1">
    <citation type="journal article" date="2010" name="Nat. Biotechnol.">
        <title>Draft genome sequence of the oilseed species Ricinus communis.</title>
        <authorList>
            <person name="Chan A.P."/>
            <person name="Crabtree J."/>
            <person name="Zhao Q."/>
            <person name="Lorenzi H."/>
            <person name="Orvis J."/>
            <person name="Puiu D."/>
            <person name="Melake-Berhan A."/>
            <person name="Jones K.M."/>
            <person name="Redman J."/>
            <person name="Chen G."/>
            <person name="Cahoon E.B."/>
            <person name="Gedil M."/>
            <person name="Stanke M."/>
            <person name="Haas B.J."/>
            <person name="Wortman J.R."/>
            <person name="Fraser-Liggett C.M."/>
            <person name="Ravel J."/>
            <person name="Rabinowicz P.D."/>
        </authorList>
    </citation>
    <scope>NUCLEOTIDE SEQUENCE [LARGE SCALE GENOMIC DNA]</scope>
    <source>
        <strain evidence="16">cv. Hale</strain>
    </source>
</reference>
<dbReference type="InterPro" id="IPR009057">
    <property type="entry name" value="Homeodomain-like_sf"/>
</dbReference>
<evidence type="ECO:0000256" key="4">
    <source>
        <dbReference type="ARBA" id="ARBA00023155"/>
    </source>
</evidence>
<dbReference type="GO" id="GO:0000981">
    <property type="term" value="F:DNA-binding transcription factor activity, RNA polymerase II-specific"/>
    <property type="evidence" value="ECO:0007669"/>
    <property type="project" value="UniProtKB-UniRule"/>
</dbReference>
<dbReference type="PANTHER" id="PTHR24326">
    <property type="entry name" value="HOMEOBOX-LEUCINE ZIPPER PROTEIN"/>
    <property type="match status" value="1"/>
</dbReference>
<dbReference type="GO" id="GO:0005634">
    <property type="term" value="C:nucleus"/>
    <property type="evidence" value="ECO:0000318"/>
    <property type="project" value="GO_Central"/>
</dbReference>
<dbReference type="GO" id="GO:0009737">
    <property type="term" value="P:response to abscisic acid"/>
    <property type="evidence" value="ECO:0007669"/>
    <property type="project" value="UniProtKB-ARBA"/>
</dbReference>
<evidence type="ECO:0000256" key="12">
    <source>
        <dbReference type="SAM" id="Coils"/>
    </source>
</evidence>
<feature type="compositionally biased region" description="Basic and acidic residues" evidence="13">
    <location>
        <begin position="157"/>
        <end position="177"/>
    </location>
</feature>
<dbReference type="GO" id="GO:0043565">
    <property type="term" value="F:sequence-specific DNA binding"/>
    <property type="evidence" value="ECO:0000318"/>
    <property type="project" value="GO_Central"/>
</dbReference>
<dbReference type="GO" id="GO:0000976">
    <property type="term" value="F:transcription cis-regulatory region binding"/>
    <property type="evidence" value="ECO:0007669"/>
    <property type="project" value="UniProtKB-ARBA"/>
</dbReference>
<keyword evidence="3 9" id="KW-0238">DNA-binding</keyword>
<dbReference type="EMBL" id="EQ974167">
    <property type="protein sequence ID" value="EEF32403.1"/>
    <property type="molecule type" value="Genomic_DNA"/>
</dbReference>
<dbReference type="eggNOG" id="KOG0483">
    <property type="taxonomic scope" value="Eukaryota"/>
</dbReference>
<evidence type="ECO:0000256" key="5">
    <source>
        <dbReference type="ARBA" id="ARBA00023163"/>
    </source>
</evidence>
<dbReference type="Pfam" id="PF00046">
    <property type="entry name" value="Homeodomain"/>
    <property type="match status" value="1"/>
</dbReference>
<dbReference type="InterPro" id="IPR000047">
    <property type="entry name" value="HTH_motif"/>
</dbReference>
<dbReference type="GO" id="GO:0009414">
    <property type="term" value="P:response to water deprivation"/>
    <property type="evidence" value="ECO:0007669"/>
    <property type="project" value="UniProtKB-ARBA"/>
</dbReference>
<feature type="region of interest" description="Disordered" evidence="13">
    <location>
        <begin position="144"/>
        <end position="186"/>
    </location>
</feature>
<feature type="coiled-coil region" evidence="12">
    <location>
        <begin position="78"/>
        <end position="133"/>
    </location>
</feature>
<organism evidence="15 16">
    <name type="scientific">Ricinus communis</name>
    <name type="common">Castor bean</name>
    <dbReference type="NCBI Taxonomy" id="3988"/>
    <lineage>
        <taxon>Eukaryota</taxon>
        <taxon>Viridiplantae</taxon>
        <taxon>Streptophyta</taxon>
        <taxon>Embryophyta</taxon>
        <taxon>Tracheophyta</taxon>
        <taxon>Spermatophyta</taxon>
        <taxon>Magnoliopsida</taxon>
        <taxon>eudicotyledons</taxon>
        <taxon>Gunneridae</taxon>
        <taxon>Pentapetalae</taxon>
        <taxon>rosids</taxon>
        <taxon>fabids</taxon>
        <taxon>Malpighiales</taxon>
        <taxon>Euphorbiaceae</taxon>
        <taxon>Acalyphoideae</taxon>
        <taxon>Acalypheae</taxon>
        <taxon>Ricinus</taxon>
    </lineage>
</organism>
<dbReference type="PANTHER" id="PTHR24326:SF604">
    <property type="entry name" value="HOMEOBOX-LEUCINE ZIPPER PROTEIN ATHB-7"/>
    <property type="match status" value="1"/>
</dbReference>